<dbReference type="SUPFAM" id="SSF46785">
    <property type="entry name" value="Winged helix' DNA-binding domain"/>
    <property type="match status" value="1"/>
</dbReference>
<sequence length="312" mass="35345">MKKNIVGKYYRQPHEGWPSVEDLQVFITVARNGSFSRAALELGQSASYISKRIALLEKNLNTRLFFRNNRMVRLTVDGENALSGAIQLVEQMGDYVSSITEPDDMLSGNITISCSFGFGNEYVAGALSGLIRSYPGLKVKLLLSDRDVDLVEEGIDIEIHVGNDFKEIYIAKKLATNRRILCASPDYLHQAGMPSSIDELVDHHCLMLQERNAVLGNWVLTDGQQEFTCRLNTFHTSNSGSVVLTWALLNHGIVLRSTWDVEKYIENGKLIHILPQWYQEADIWAVYPQRPSTSGRIKTCITYLTRYFSERF</sequence>
<dbReference type="FunFam" id="1.10.10.10:FF:000001">
    <property type="entry name" value="LysR family transcriptional regulator"/>
    <property type="match status" value="1"/>
</dbReference>
<dbReference type="GO" id="GO:0006351">
    <property type="term" value="P:DNA-templated transcription"/>
    <property type="evidence" value="ECO:0007669"/>
    <property type="project" value="TreeGrafter"/>
</dbReference>
<evidence type="ECO:0000313" key="7">
    <source>
        <dbReference type="EMBL" id="VGM08145.1"/>
    </source>
</evidence>
<name>A0A486S272_KLEPN</name>
<dbReference type="PROSITE" id="PS50931">
    <property type="entry name" value="HTH_LYSR"/>
    <property type="match status" value="1"/>
</dbReference>
<dbReference type="Gene3D" id="3.40.190.290">
    <property type="match status" value="1"/>
</dbReference>
<dbReference type="FunFam" id="3.40.190.290:FF:000001">
    <property type="entry name" value="Transcriptional regulator, LysR family"/>
    <property type="match status" value="1"/>
</dbReference>
<feature type="domain" description="HTH lysR-type" evidence="5">
    <location>
        <begin position="18"/>
        <end position="75"/>
    </location>
</feature>
<gene>
    <name evidence="7" type="primary">dmlR_29</name>
    <name evidence="6" type="synonym">dmlR_33</name>
    <name evidence="6" type="ORF">SAMEA2273558_05343</name>
    <name evidence="7" type="ORF">SAMEA4873650_04999</name>
</gene>
<dbReference type="GO" id="GO:0009891">
    <property type="term" value="P:positive regulation of biosynthetic process"/>
    <property type="evidence" value="ECO:0007669"/>
    <property type="project" value="UniProtKB-ARBA"/>
</dbReference>
<accession>A0A486S272</accession>
<dbReference type="AlphaFoldDB" id="A0A486S272"/>
<dbReference type="Pfam" id="PF00126">
    <property type="entry name" value="HTH_1"/>
    <property type="match status" value="1"/>
</dbReference>
<dbReference type="SUPFAM" id="SSF53850">
    <property type="entry name" value="Periplasmic binding protein-like II"/>
    <property type="match status" value="1"/>
</dbReference>
<dbReference type="RefSeq" id="WP_023287225.1">
    <property type="nucleotide sequence ID" value="NZ_BAABZX010000049.1"/>
</dbReference>
<dbReference type="GO" id="GO:0003700">
    <property type="term" value="F:DNA-binding transcription factor activity"/>
    <property type="evidence" value="ECO:0007669"/>
    <property type="project" value="InterPro"/>
</dbReference>
<proteinExistence type="inferred from homology"/>
<evidence type="ECO:0000256" key="1">
    <source>
        <dbReference type="ARBA" id="ARBA00009437"/>
    </source>
</evidence>
<comment type="similarity">
    <text evidence="1">Belongs to the LysR transcriptional regulatory family.</text>
</comment>
<dbReference type="CDD" id="cd08479">
    <property type="entry name" value="PBP2_CrgA_like_9"/>
    <property type="match status" value="1"/>
</dbReference>
<dbReference type="InterPro" id="IPR058163">
    <property type="entry name" value="LysR-type_TF_proteobact-type"/>
</dbReference>
<evidence type="ECO:0000256" key="4">
    <source>
        <dbReference type="ARBA" id="ARBA00023163"/>
    </source>
</evidence>
<dbReference type="InterPro" id="IPR036388">
    <property type="entry name" value="WH-like_DNA-bd_sf"/>
</dbReference>
<dbReference type="GO" id="GO:0043565">
    <property type="term" value="F:sequence-specific DNA binding"/>
    <property type="evidence" value="ECO:0007669"/>
    <property type="project" value="TreeGrafter"/>
</dbReference>
<evidence type="ECO:0000313" key="8">
    <source>
        <dbReference type="Proteomes" id="UP000077826"/>
    </source>
</evidence>
<dbReference type="EMBL" id="CAAHCU010000040">
    <property type="protein sequence ID" value="VGM08145.1"/>
    <property type="molecule type" value="Genomic_DNA"/>
</dbReference>
<dbReference type="Pfam" id="PF03466">
    <property type="entry name" value="LysR_substrate"/>
    <property type="match status" value="1"/>
</dbReference>
<keyword evidence="4" id="KW-0804">Transcription</keyword>
<reference evidence="7" key="1">
    <citation type="submission" date="2019-03" db="EMBL/GenBank/DDBJ databases">
        <authorList>
            <consortium name="Pathogen Informatics"/>
        </authorList>
    </citation>
    <scope>NUCLEOTIDE SEQUENCE</scope>
    <source>
        <strain evidence="7">5012STDY7626448</strain>
        <strain evidence="8">k480</strain>
        <strain evidence="6">K480</strain>
    </source>
</reference>
<keyword evidence="3" id="KW-0238">DNA-binding</keyword>
<dbReference type="PANTHER" id="PTHR30537">
    <property type="entry name" value="HTH-TYPE TRANSCRIPTIONAL REGULATOR"/>
    <property type="match status" value="1"/>
</dbReference>
<dbReference type="InterPro" id="IPR036390">
    <property type="entry name" value="WH_DNA-bd_sf"/>
</dbReference>
<organism evidence="7">
    <name type="scientific">Klebsiella pneumoniae</name>
    <dbReference type="NCBI Taxonomy" id="573"/>
    <lineage>
        <taxon>Bacteria</taxon>
        <taxon>Pseudomonadati</taxon>
        <taxon>Pseudomonadota</taxon>
        <taxon>Gammaproteobacteria</taxon>
        <taxon>Enterobacterales</taxon>
        <taxon>Enterobacteriaceae</taxon>
        <taxon>Klebsiella/Raoultella group</taxon>
        <taxon>Klebsiella</taxon>
        <taxon>Klebsiella pneumoniae complex</taxon>
    </lineage>
</organism>
<protein>
    <submittedName>
        <fullName evidence="7">LysR family transcriptional regulator</fullName>
    </submittedName>
</protein>
<dbReference type="PANTHER" id="PTHR30537:SF5">
    <property type="entry name" value="HTH-TYPE TRANSCRIPTIONAL ACTIVATOR TTDR-RELATED"/>
    <property type="match status" value="1"/>
</dbReference>
<dbReference type="InterPro" id="IPR000847">
    <property type="entry name" value="LysR_HTH_N"/>
</dbReference>
<evidence type="ECO:0000256" key="3">
    <source>
        <dbReference type="ARBA" id="ARBA00023125"/>
    </source>
</evidence>
<dbReference type="InterPro" id="IPR005119">
    <property type="entry name" value="LysR_subst-bd"/>
</dbReference>
<keyword evidence="2" id="KW-0805">Transcription regulation</keyword>
<evidence type="ECO:0000313" key="6">
    <source>
        <dbReference type="EMBL" id="SAT99510.1"/>
    </source>
</evidence>
<dbReference type="Gene3D" id="1.10.10.10">
    <property type="entry name" value="Winged helix-like DNA-binding domain superfamily/Winged helix DNA-binding domain"/>
    <property type="match status" value="1"/>
</dbReference>
<evidence type="ECO:0000259" key="5">
    <source>
        <dbReference type="PROSITE" id="PS50931"/>
    </source>
</evidence>
<dbReference type="EMBL" id="FLDK01000024">
    <property type="protein sequence ID" value="SAT99510.1"/>
    <property type="molecule type" value="Genomic_DNA"/>
</dbReference>
<dbReference type="Proteomes" id="UP000077826">
    <property type="component" value="Unassembled WGS sequence"/>
</dbReference>
<evidence type="ECO:0000256" key="2">
    <source>
        <dbReference type="ARBA" id="ARBA00023015"/>
    </source>
</evidence>